<dbReference type="InterPro" id="IPR001944">
    <property type="entry name" value="Glycoside_Hdrlase_35"/>
</dbReference>
<keyword evidence="13" id="KW-1185">Reference proteome</keyword>
<dbReference type="InterPro" id="IPR018954">
    <property type="entry name" value="Betagal_dom2"/>
</dbReference>
<evidence type="ECO:0000313" key="13">
    <source>
        <dbReference type="Proteomes" id="UP000807353"/>
    </source>
</evidence>
<dbReference type="InterPro" id="IPR037110">
    <property type="entry name" value="Betagal_dom2_sf"/>
</dbReference>
<feature type="signal peptide" evidence="10">
    <location>
        <begin position="1"/>
        <end position="18"/>
    </location>
</feature>
<dbReference type="SMART" id="SM01029">
    <property type="entry name" value="BetaGal_dom2"/>
    <property type="match status" value="1"/>
</dbReference>
<dbReference type="Gene3D" id="2.60.390.10">
    <property type="entry name" value="Beta-galactosidase, domain 3"/>
    <property type="match status" value="1"/>
</dbReference>
<dbReference type="Proteomes" id="UP000807353">
    <property type="component" value="Unassembled WGS sequence"/>
</dbReference>
<dbReference type="PRINTS" id="PR00742">
    <property type="entry name" value="GLHYDRLASE35"/>
</dbReference>
<evidence type="ECO:0000259" key="11">
    <source>
        <dbReference type="SMART" id="SM01029"/>
    </source>
</evidence>
<keyword evidence="6" id="KW-0325">Glycoprotein</keyword>
<dbReference type="InterPro" id="IPR008979">
    <property type="entry name" value="Galactose-bd-like_sf"/>
</dbReference>
<dbReference type="Pfam" id="PF13363">
    <property type="entry name" value="BetaGal_dom3"/>
    <property type="match status" value="1"/>
</dbReference>
<evidence type="ECO:0000313" key="12">
    <source>
        <dbReference type="EMBL" id="KAF9459342.1"/>
    </source>
</evidence>
<dbReference type="InterPro" id="IPR031330">
    <property type="entry name" value="Gly_Hdrlase_35_cat"/>
</dbReference>
<evidence type="ECO:0000256" key="4">
    <source>
        <dbReference type="ARBA" id="ARBA00022729"/>
    </source>
</evidence>
<accession>A0A9P5XZA6</accession>
<comment type="caution">
    <text evidence="12">The sequence shown here is derived from an EMBL/GenBank/DDBJ whole genome shotgun (WGS) entry which is preliminary data.</text>
</comment>
<evidence type="ECO:0000256" key="8">
    <source>
        <dbReference type="RuleBase" id="RU000675"/>
    </source>
</evidence>
<dbReference type="Pfam" id="PF10435">
    <property type="entry name" value="BetaGal_dom2"/>
    <property type="match status" value="1"/>
</dbReference>
<comment type="catalytic activity">
    <reaction evidence="1 8">
        <text>Hydrolysis of terminal non-reducing beta-D-galactose residues in beta-D-galactosides.</text>
        <dbReference type="EC" id="3.2.1.23"/>
    </reaction>
</comment>
<dbReference type="SUPFAM" id="SSF49785">
    <property type="entry name" value="Galactose-binding domain-like"/>
    <property type="match status" value="2"/>
</dbReference>
<dbReference type="PANTHER" id="PTHR23421">
    <property type="entry name" value="BETA-GALACTOSIDASE RELATED"/>
    <property type="match status" value="1"/>
</dbReference>
<evidence type="ECO:0000256" key="7">
    <source>
        <dbReference type="ARBA" id="ARBA00023295"/>
    </source>
</evidence>
<dbReference type="Gene3D" id="2.60.120.260">
    <property type="entry name" value="Galactose-binding domain-like"/>
    <property type="match status" value="2"/>
</dbReference>
<sequence length="1007" mass="108532">MLVKLCATLLCAFSTCLALRDTHLTRRNSTGLTNTVAWDSHSLFLQGQRIFILSAEIHPWRLPGNPDLWADIFQKVKANGFNTVSFYVNWAVHFPTPSTNNGQGDFQSGTYRDIQRFIDEGKKAGLWMIARPGPYINAETTGGGFPGWVGNIAGSLRTNNAAYQQAWTPYMTAISKIIAKNQISNGGPIILVQAENEYSASTANNIYMQAIIDLYRANGIVVPIIHNDQHAGQAGNFSPDRPGTHVDIYCGDSYPQGANKWAQVQAIYYSAHQAVAPNNPLCLAEFGGGFLLGWGAVARGGTGYEKYSNDLTDASFENIFYKDTYSQTATILKIKVLFGGTNWGQTLEPTVYSSYDYGGGINENRVAGPKMNEMRLQGLFLRVSRDLLGASLLGNGTTYTTSNLVHTAELRNTITGAAFYIIRQDASTSTALTTTRLTVTTSIGPMAIPKAGMIIFNGRDSKIIVTDYVFGRSATRILYSTAEIMTWMTIDAIDYLVVYAPSGQPGETAFRFTTTPVVTVAPGVSSVYESGTLTVNYVLGDPQFISIVSGSAHVVLVLMDKARANTWHAPVIPETGAFGNFFSIGTNQTVLVGGPYLVRTAVISGNTLSLTGDLNGTTTLEFVAPTAVTALSWNGVSTTVTKTTHGSFTASLNGAKANALPELVNWKVSGSLPEVDPGFDDSSFVTADLTTTNYTNLPVLAGNRVLYSQQYGFYGGNLIFRGHFTATGQETGITTTVQFGFAGGYSAWLNGIFLGSSQGNATVSLTTNTWTIPTNTLRIKADNVFVIIQDHMGIVETSSISGKEPRGIRGFTIVGGATTFSRWKIQGNQGGAADTPDTFRGYLNEGGLYAERIGAHLPGFPDSMWSSGTPLTGGGVSGAGVNFYRTTFDLDIPDGIDMPIRLSITPGAANSNFRVQIYLNGWQVGKYINNIGPQTIFVLPAGILRRQSVNTLALSIWSLDKAGASIAGLQLISDGTFSTSFNFEDYTSFDYTDQQNLRPIARFVQPM</sequence>
<dbReference type="Pfam" id="PF01301">
    <property type="entry name" value="Glyco_hydro_35"/>
    <property type="match status" value="1"/>
</dbReference>
<dbReference type="Pfam" id="PF13364">
    <property type="entry name" value="BetaGal_ABD2"/>
    <property type="match status" value="2"/>
</dbReference>
<keyword evidence="5 8" id="KW-0378">Hydrolase</keyword>
<dbReference type="InterPro" id="IPR025300">
    <property type="entry name" value="BetaGal_jelly_roll_dom"/>
</dbReference>
<keyword evidence="4 10" id="KW-0732">Signal</keyword>
<dbReference type="SUPFAM" id="SSF51445">
    <property type="entry name" value="(Trans)glycosidases"/>
    <property type="match status" value="1"/>
</dbReference>
<feature type="chain" id="PRO_5040333608" description="Beta-galactosidase" evidence="10">
    <location>
        <begin position="19"/>
        <end position="1007"/>
    </location>
</feature>
<dbReference type="AlphaFoldDB" id="A0A9P5XZA6"/>
<dbReference type="Gene3D" id="3.20.20.80">
    <property type="entry name" value="Glycosidases"/>
    <property type="match status" value="1"/>
</dbReference>
<reference evidence="12" key="1">
    <citation type="submission" date="2020-11" db="EMBL/GenBank/DDBJ databases">
        <authorList>
            <consortium name="DOE Joint Genome Institute"/>
            <person name="Ahrendt S."/>
            <person name="Riley R."/>
            <person name="Andreopoulos W."/>
            <person name="Labutti K."/>
            <person name="Pangilinan J."/>
            <person name="Ruiz-Duenas F.J."/>
            <person name="Barrasa J.M."/>
            <person name="Sanchez-Garcia M."/>
            <person name="Camarero S."/>
            <person name="Miyauchi S."/>
            <person name="Serrano A."/>
            <person name="Linde D."/>
            <person name="Babiker R."/>
            <person name="Drula E."/>
            <person name="Ayuso-Fernandez I."/>
            <person name="Pacheco R."/>
            <person name="Padilla G."/>
            <person name="Ferreira P."/>
            <person name="Barriuso J."/>
            <person name="Kellner H."/>
            <person name="Castanera R."/>
            <person name="Alfaro M."/>
            <person name="Ramirez L."/>
            <person name="Pisabarro A.G."/>
            <person name="Kuo A."/>
            <person name="Tritt A."/>
            <person name="Lipzen A."/>
            <person name="He G."/>
            <person name="Yan M."/>
            <person name="Ng V."/>
            <person name="Cullen D."/>
            <person name="Martin F."/>
            <person name="Rosso M.-N."/>
            <person name="Henrissat B."/>
            <person name="Hibbett D."/>
            <person name="Martinez A.T."/>
            <person name="Grigoriev I.V."/>
        </authorList>
    </citation>
    <scope>NUCLEOTIDE SEQUENCE</scope>
    <source>
        <strain evidence="12">CBS 247.69</strain>
    </source>
</reference>
<proteinExistence type="inferred from homology"/>
<keyword evidence="7 8" id="KW-0326">Glycosidase</keyword>
<comment type="similarity">
    <text evidence="2 9">Belongs to the glycosyl hydrolase 35 family.</text>
</comment>
<dbReference type="GO" id="GO:0005975">
    <property type="term" value="P:carbohydrate metabolic process"/>
    <property type="evidence" value="ECO:0007669"/>
    <property type="project" value="InterPro"/>
</dbReference>
<evidence type="ECO:0000256" key="5">
    <source>
        <dbReference type="ARBA" id="ARBA00022801"/>
    </source>
</evidence>
<feature type="domain" description="Beta-galactosidase" evidence="11">
    <location>
        <begin position="386"/>
        <end position="567"/>
    </location>
</feature>
<dbReference type="InterPro" id="IPR036833">
    <property type="entry name" value="BetaGal_dom3_sf"/>
</dbReference>
<name>A0A9P5XZA6_9AGAR</name>
<dbReference type="SUPFAM" id="SSF51011">
    <property type="entry name" value="Glycosyl hydrolase domain"/>
    <property type="match status" value="1"/>
</dbReference>
<dbReference type="InterPro" id="IPR017853">
    <property type="entry name" value="GH"/>
</dbReference>
<dbReference type="GO" id="GO:0004565">
    <property type="term" value="F:beta-galactosidase activity"/>
    <property type="evidence" value="ECO:0007669"/>
    <property type="project" value="UniProtKB-EC"/>
</dbReference>
<evidence type="ECO:0000256" key="6">
    <source>
        <dbReference type="ARBA" id="ARBA00023180"/>
    </source>
</evidence>
<organism evidence="12 13">
    <name type="scientific">Collybia nuda</name>
    <dbReference type="NCBI Taxonomy" id="64659"/>
    <lineage>
        <taxon>Eukaryota</taxon>
        <taxon>Fungi</taxon>
        <taxon>Dikarya</taxon>
        <taxon>Basidiomycota</taxon>
        <taxon>Agaricomycotina</taxon>
        <taxon>Agaricomycetes</taxon>
        <taxon>Agaricomycetidae</taxon>
        <taxon>Agaricales</taxon>
        <taxon>Tricholomatineae</taxon>
        <taxon>Clitocybaceae</taxon>
        <taxon>Collybia</taxon>
    </lineage>
</organism>
<dbReference type="SUPFAM" id="SSF117100">
    <property type="entry name" value="Beta-galactosidase LacA, domain 3"/>
    <property type="match status" value="1"/>
</dbReference>
<evidence type="ECO:0000256" key="1">
    <source>
        <dbReference type="ARBA" id="ARBA00001412"/>
    </source>
</evidence>
<dbReference type="EMBL" id="MU150318">
    <property type="protein sequence ID" value="KAF9459342.1"/>
    <property type="molecule type" value="Genomic_DNA"/>
</dbReference>
<protein>
    <recommendedName>
        <fullName evidence="3 8">Beta-galactosidase</fullName>
        <ecNumber evidence="3 8">3.2.1.23</ecNumber>
    </recommendedName>
</protein>
<gene>
    <name evidence="12" type="ORF">BDZ94DRAFT_1171897</name>
</gene>
<evidence type="ECO:0000256" key="2">
    <source>
        <dbReference type="ARBA" id="ARBA00009809"/>
    </source>
</evidence>
<dbReference type="EC" id="3.2.1.23" evidence="3 8"/>
<evidence type="ECO:0000256" key="10">
    <source>
        <dbReference type="SAM" id="SignalP"/>
    </source>
</evidence>
<evidence type="ECO:0000256" key="3">
    <source>
        <dbReference type="ARBA" id="ARBA00012756"/>
    </source>
</evidence>
<dbReference type="Gene3D" id="2.102.20.10">
    <property type="entry name" value="Beta-galactosidase, domain 2"/>
    <property type="match status" value="1"/>
</dbReference>
<dbReference type="PROSITE" id="PS01182">
    <property type="entry name" value="GLYCOSYL_HYDROL_F35"/>
    <property type="match status" value="1"/>
</dbReference>
<dbReference type="OrthoDB" id="1657402at2759"/>
<dbReference type="InterPro" id="IPR019801">
    <property type="entry name" value="Glyco_hydro_35_CS"/>
</dbReference>
<dbReference type="InterPro" id="IPR025972">
    <property type="entry name" value="BetaGal_dom3"/>
</dbReference>
<evidence type="ECO:0000256" key="9">
    <source>
        <dbReference type="RuleBase" id="RU003679"/>
    </source>
</evidence>